<dbReference type="InterPro" id="IPR050171">
    <property type="entry name" value="MFS_Transporters"/>
</dbReference>
<feature type="transmembrane region" description="Helical" evidence="7">
    <location>
        <begin position="88"/>
        <end position="106"/>
    </location>
</feature>
<feature type="transmembrane region" description="Helical" evidence="7">
    <location>
        <begin position="312"/>
        <end position="330"/>
    </location>
</feature>
<feature type="transmembrane region" description="Helical" evidence="7">
    <location>
        <begin position="112"/>
        <end position="130"/>
    </location>
</feature>
<protein>
    <submittedName>
        <fullName evidence="8">MFS transporter</fullName>
    </submittedName>
</protein>
<evidence type="ECO:0000256" key="1">
    <source>
        <dbReference type="ARBA" id="ARBA00004651"/>
    </source>
</evidence>
<name>A0A8J6TKX8_9BACT</name>
<organism evidence="8 9">
    <name type="scientific">Candidatus Desulfatibia profunda</name>
    <dbReference type="NCBI Taxonomy" id="2841695"/>
    <lineage>
        <taxon>Bacteria</taxon>
        <taxon>Pseudomonadati</taxon>
        <taxon>Thermodesulfobacteriota</taxon>
        <taxon>Desulfobacteria</taxon>
        <taxon>Desulfobacterales</taxon>
        <taxon>Desulfobacterales incertae sedis</taxon>
        <taxon>Candidatus Desulfatibia</taxon>
    </lineage>
</organism>
<gene>
    <name evidence="8" type="ORF">H8E23_01240</name>
</gene>
<dbReference type="SUPFAM" id="SSF103473">
    <property type="entry name" value="MFS general substrate transporter"/>
    <property type="match status" value="1"/>
</dbReference>
<keyword evidence="5 7" id="KW-1133">Transmembrane helix</keyword>
<feature type="transmembrane region" description="Helical" evidence="7">
    <location>
        <begin position="151"/>
        <end position="169"/>
    </location>
</feature>
<evidence type="ECO:0000313" key="8">
    <source>
        <dbReference type="EMBL" id="MBC8360008.1"/>
    </source>
</evidence>
<feature type="transmembrane region" description="Helical" evidence="7">
    <location>
        <begin position="253"/>
        <end position="272"/>
    </location>
</feature>
<keyword evidence="2" id="KW-0813">Transport</keyword>
<dbReference type="PANTHER" id="PTHR23517">
    <property type="entry name" value="RESISTANCE PROTEIN MDTM, PUTATIVE-RELATED-RELATED"/>
    <property type="match status" value="1"/>
</dbReference>
<evidence type="ECO:0000313" key="9">
    <source>
        <dbReference type="Proteomes" id="UP000603434"/>
    </source>
</evidence>
<comment type="subcellular location">
    <subcellularLocation>
        <location evidence="1">Cell membrane</location>
        <topology evidence="1">Multi-pass membrane protein</topology>
    </subcellularLocation>
</comment>
<comment type="caution">
    <text evidence="8">The sequence shown here is derived from an EMBL/GenBank/DDBJ whole genome shotgun (WGS) entry which is preliminary data.</text>
</comment>
<keyword evidence="3" id="KW-1003">Cell membrane</keyword>
<dbReference type="GO" id="GO:0022857">
    <property type="term" value="F:transmembrane transporter activity"/>
    <property type="evidence" value="ECO:0007669"/>
    <property type="project" value="InterPro"/>
</dbReference>
<dbReference type="InterPro" id="IPR036259">
    <property type="entry name" value="MFS_trans_sf"/>
</dbReference>
<feature type="transmembrane region" description="Helical" evidence="7">
    <location>
        <begin position="342"/>
        <end position="361"/>
    </location>
</feature>
<dbReference type="AlphaFoldDB" id="A0A8J6TKX8"/>
<reference evidence="8 9" key="1">
    <citation type="submission" date="2020-08" db="EMBL/GenBank/DDBJ databases">
        <title>Bridging the membrane lipid divide: bacteria of the FCB group superphylum have the potential to synthesize archaeal ether lipids.</title>
        <authorList>
            <person name="Villanueva L."/>
            <person name="Von Meijenfeldt F.A.B."/>
            <person name="Westbye A.B."/>
            <person name="Yadav S."/>
            <person name="Hopmans E.C."/>
            <person name="Dutilh B.E."/>
            <person name="Sinninghe Damste J.S."/>
        </authorList>
    </citation>
    <scope>NUCLEOTIDE SEQUENCE [LARGE SCALE GENOMIC DNA]</scope>
    <source>
        <strain evidence="8">NIOZ-UU30</strain>
    </source>
</reference>
<feature type="transmembrane region" description="Helical" evidence="7">
    <location>
        <begin position="284"/>
        <end position="306"/>
    </location>
</feature>
<feature type="transmembrane region" description="Helical" evidence="7">
    <location>
        <begin position="373"/>
        <end position="393"/>
    </location>
</feature>
<dbReference type="Pfam" id="PF07690">
    <property type="entry name" value="MFS_1"/>
    <property type="match status" value="2"/>
</dbReference>
<proteinExistence type="predicted"/>
<dbReference type="Gene3D" id="1.20.1250.20">
    <property type="entry name" value="MFS general substrate transporter like domains"/>
    <property type="match status" value="2"/>
</dbReference>
<feature type="transmembrane region" description="Helical" evidence="7">
    <location>
        <begin position="216"/>
        <end position="233"/>
    </location>
</feature>
<dbReference type="Proteomes" id="UP000603434">
    <property type="component" value="Unassembled WGS sequence"/>
</dbReference>
<evidence type="ECO:0000256" key="7">
    <source>
        <dbReference type="SAM" id="Phobius"/>
    </source>
</evidence>
<evidence type="ECO:0000256" key="4">
    <source>
        <dbReference type="ARBA" id="ARBA00022692"/>
    </source>
</evidence>
<feature type="transmembrane region" description="Helical" evidence="7">
    <location>
        <begin position="175"/>
        <end position="195"/>
    </location>
</feature>
<keyword evidence="6 7" id="KW-0472">Membrane</keyword>
<feature type="transmembrane region" description="Helical" evidence="7">
    <location>
        <begin position="58"/>
        <end position="76"/>
    </location>
</feature>
<evidence type="ECO:0000256" key="6">
    <source>
        <dbReference type="ARBA" id="ARBA00023136"/>
    </source>
</evidence>
<evidence type="ECO:0000256" key="2">
    <source>
        <dbReference type="ARBA" id="ARBA00022448"/>
    </source>
</evidence>
<keyword evidence="4 7" id="KW-0812">Transmembrane</keyword>
<dbReference type="EMBL" id="JACNJH010000056">
    <property type="protein sequence ID" value="MBC8360008.1"/>
    <property type="molecule type" value="Genomic_DNA"/>
</dbReference>
<accession>A0A8J6TKX8</accession>
<dbReference type="InterPro" id="IPR011701">
    <property type="entry name" value="MFS"/>
</dbReference>
<evidence type="ECO:0000256" key="5">
    <source>
        <dbReference type="ARBA" id="ARBA00022989"/>
    </source>
</evidence>
<dbReference type="GO" id="GO:0005886">
    <property type="term" value="C:plasma membrane"/>
    <property type="evidence" value="ECO:0007669"/>
    <property type="project" value="UniProtKB-SubCell"/>
</dbReference>
<feature type="transmembrane region" description="Helical" evidence="7">
    <location>
        <begin position="21"/>
        <end position="46"/>
    </location>
</feature>
<sequence>MKTDDKLPRAFKYGRYIEAQSDWFPALVLLAHTFATAVTTFFMAVYFKDGLGFSGNQIGMLFSAQALTGMLAAIPAGIGNDRFSSRNLIIAGLLAQAVCFFLMALIKTFFAVATVFFFCSLSSWVFRLSIDIHFLKTNNNRAIGTRIGFFQAWRYVGLALGTVVTGYFIARLDFAKSLVAVGIACFFLAILSGSVRPTSVARVRWADYKADFSNRKVLLFSAWMLLFATHWGAEQTSYGLFLRQQLHLSFSGMGWYMASEFLAIIFAVLIGGNLIGKRQLGRKIAIFGLAASGLGHIGMIIPLVYVSVLFRILHGVGDGCMILILYYGIFRFFSPEHLGGNAGMINLVTMIGYIIGATVYGPLGEFFGYGHPFWISGLTTIFLIVPLVAIRPYPAAICQSNKPLLKMSS</sequence>
<evidence type="ECO:0000256" key="3">
    <source>
        <dbReference type="ARBA" id="ARBA00022475"/>
    </source>
</evidence>